<proteinExistence type="predicted"/>
<organism evidence="1">
    <name type="scientific">marine sediment metagenome</name>
    <dbReference type="NCBI Taxonomy" id="412755"/>
    <lineage>
        <taxon>unclassified sequences</taxon>
        <taxon>metagenomes</taxon>
        <taxon>ecological metagenomes</taxon>
    </lineage>
</organism>
<accession>X1TF82</accession>
<feature type="non-terminal residue" evidence="1">
    <location>
        <position position="38"/>
    </location>
</feature>
<dbReference type="AlphaFoldDB" id="X1TF82"/>
<reference evidence="1" key="1">
    <citation type="journal article" date="2014" name="Front. Microbiol.">
        <title>High frequency of phylogenetically diverse reductive dehalogenase-homologous genes in deep subseafloor sedimentary metagenomes.</title>
        <authorList>
            <person name="Kawai M."/>
            <person name="Futagami T."/>
            <person name="Toyoda A."/>
            <person name="Takaki Y."/>
            <person name="Nishi S."/>
            <person name="Hori S."/>
            <person name="Arai W."/>
            <person name="Tsubouchi T."/>
            <person name="Morono Y."/>
            <person name="Uchiyama I."/>
            <person name="Ito T."/>
            <person name="Fujiyama A."/>
            <person name="Inagaki F."/>
            <person name="Takami H."/>
        </authorList>
    </citation>
    <scope>NUCLEOTIDE SEQUENCE</scope>
    <source>
        <strain evidence="1">Expedition CK06-06</strain>
    </source>
</reference>
<gene>
    <name evidence="1" type="ORF">S12H4_48376</name>
</gene>
<dbReference type="EMBL" id="BARW01030228">
    <property type="protein sequence ID" value="GAJ03953.1"/>
    <property type="molecule type" value="Genomic_DNA"/>
</dbReference>
<sequence>MVMQRLKERETEQQPLPIVRVCWDELFDFLRKLFKPKA</sequence>
<evidence type="ECO:0000313" key="1">
    <source>
        <dbReference type="EMBL" id="GAJ03953.1"/>
    </source>
</evidence>
<name>X1TF82_9ZZZZ</name>
<comment type="caution">
    <text evidence="1">The sequence shown here is derived from an EMBL/GenBank/DDBJ whole genome shotgun (WGS) entry which is preliminary data.</text>
</comment>
<protein>
    <submittedName>
        <fullName evidence="1">Uncharacterized protein</fullName>
    </submittedName>
</protein>